<evidence type="ECO:0000313" key="7">
    <source>
        <dbReference type="Proteomes" id="UP000019118"/>
    </source>
</evidence>
<dbReference type="Gene3D" id="2.30.30.40">
    <property type="entry name" value="SH3 Domains"/>
    <property type="match status" value="3"/>
</dbReference>
<sequence>MVEVLVEFDYTAEEPDELTIKKGDIIKDVSQKSEGWWEGTLHDKKGVFPDNFVKILTKEGVVLRNKRDLARVRQCKALFSYNQDHEDELNLKVGDIIDIIGEEEEGWWRGLLNGKVGVFPSNFVEEITPALNRPKPGTREDLKIAEPVPALPAKPVKQQCEARFSYSAQNSDELTLKEGDIITILSKDGNEPGWWKGEISGRIGMFPDNFVVLLPFSGDEKKSTPSGKAESHPTTDSSANKPSSVAAQRKSLEPKSEQRRQVPKPKAAPPVPGKKPSISVKKSPSATGLGLLTKLKDKIADAVDGATSSKAKAEPAKEAKENNAEHVNSFDQVERRPLLSDVRANRARPPGRRLPTSTHKDEEEGLSLLNGHDLVGKSEEGLRSSSDILSTSSSEVDGSDGPPKVRQWEKNKAPWLEEMKLNQAKRSSVSPVPELRPKQPVGADSAKPDSDGSKSSQNSPADKEVNIADMSKSMSEIKISPMELKPIPKPYKTPPNELEQPSPLQSSTPKESPPRLPSQKISPRPKMEAYENVITQKAVTGFSSATSFTSVSHSSNFSQKSTSASTSASGSFMTADLLSLTPSPAPKLEKVGVSLAMFNEVLDRLEKLENKCEQQGQLIEALKNRLQVETEMRMILQEKVMHNNVQV</sequence>
<evidence type="ECO:0000259" key="5">
    <source>
        <dbReference type="PROSITE" id="PS50002"/>
    </source>
</evidence>
<reference evidence="6" key="2">
    <citation type="submission" date="2024-08" db="UniProtKB">
        <authorList>
            <consortium name="EnsemblMetazoa"/>
        </authorList>
    </citation>
    <scope>IDENTIFICATION</scope>
</reference>
<feature type="domain" description="SH3" evidence="5">
    <location>
        <begin position="70"/>
        <end position="129"/>
    </location>
</feature>
<dbReference type="RefSeq" id="XP_019760209.1">
    <property type="nucleotide sequence ID" value="XM_019904650.2"/>
</dbReference>
<dbReference type="CDD" id="cd11873">
    <property type="entry name" value="SH3_CD2AP-like_1"/>
    <property type="match status" value="1"/>
</dbReference>
<dbReference type="SUPFAM" id="SSF50044">
    <property type="entry name" value="SH3-domain"/>
    <property type="match status" value="3"/>
</dbReference>
<keyword evidence="1 2" id="KW-0728">SH3 domain</keyword>
<dbReference type="InterPro" id="IPR001452">
    <property type="entry name" value="SH3_domain"/>
</dbReference>
<dbReference type="GO" id="GO:0016477">
    <property type="term" value="P:cell migration"/>
    <property type="evidence" value="ECO:0007669"/>
    <property type="project" value="TreeGrafter"/>
</dbReference>
<feature type="compositionally biased region" description="Basic and acidic residues" evidence="4">
    <location>
        <begin position="250"/>
        <end position="260"/>
    </location>
</feature>
<dbReference type="InterPro" id="IPR050384">
    <property type="entry name" value="Endophilin_SH3RF"/>
</dbReference>
<feature type="compositionally biased region" description="Basic and acidic residues" evidence="4">
    <location>
        <begin position="311"/>
        <end position="324"/>
    </location>
</feature>
<dbReference type="Proteomes" id="UP000019118">
    <property type="component" value="Unassembled WGS sequence"/>
</dbReference>
<keyword evidence="3" id="KW-0175">Coiled coil</keyword>
<evidence type="ECO:0000256" key="4">
    <source>
        <dbReference type="SAM" id="MobiDB-lite"/>
    </source>
</evidence>
<name>A0AAR5PGN3_DENPD</name>
<dbReference type="InterPro" id="IPR036028">
    <property type="entry name" value="SH3-like_dom_sf"/>
</dbReference>
<evidence type="ECO:0000256" key="1">
    <source>
        <dbReference type="ARBA" id="ARBA00022443"/>
    </source>
</evidence>
<feature type="coiled-coil region" evidence="3">
    <location>
        <begin position="595"/>
        <end position="639"/>
    </location>
</feature>
<evidence type="ECO:0000256" key="3">
    <source>
        <dbReference type="SAM" id="Coils"/>
    </source>
</evidence>
<dbReference type="PANTHER" id="PTHR14167:SF92">
    <property type="entry name" value="CIN85 AND CD2AP RELATED, ISOFORM J"/>
    <property type="match status" value="1"/>
</dbReference>
<dbReference type="GO" id="GO:0016192">
    <property type="term" value="P:vesicle-mediated transport"/>
    <property type="evidence" value="ECO:0007669"/>
    <property type="project" value="UniProtKB-ARBA"/>
</dbReference>
<dbReference type="GO" id="GO:0007015">
    <property type="term" value="P:actin filament organization"/>
    <property type="evidence" value="ECO:0007669"/>
    <property type="project" value="TreeGrafter"/>
</dbReference>
<dbReference type="PANTHER" id="PTHR14167">
    <property type="entry name" value="SH3 DOMAIN-CONTAINING"/>
    <property type="match status" value="1"/>
</dbReference>
<dbReference type="PROSITE" id="PS50002">
    <property type="entry name" value="SH3"/>
    <property type="match status" value="3"/>
</dbReference>
<dbReference type="Pfam" id="PF00018">
    <property type="entry name" value="SH3_1"/>
    <property type="match status" value="2"/>
</dbReference>
<feature type="region of interest" description="Disordered" evidence="4">
    <location>
        <begin position="304"/>
        <end position="524"/>
    </location>
</feature>
<feature type="region of interest" description="Disordered" evidence="4">
    <location>
        <begin position="220"/>
        <end position="285"/>
    </location>
</feature>
<feature type="domain" description="SH3" evidence="5">
    <location>
        <begin position="1"/>
        <end position="58"/>
    </location>
</feature>
<evidence type="ECO:0000313" key="6">
    <source>
        <dbReference type="EnsemblMetazoa" id="XP_019760209.1"/>
    </source>
</evidence>
<reference evidence="7" key="1">
    <citation type="journal article" date="2013" name="Genome Biol.">
        <title>Draft genome of the mountain pine beetle, Dendroctonus ponderosae Hopkins, a major forest pest.</title>
        <authorList>
            <person name="Keeling C.I."/>
            <person name="Yuen M.M."/>
            <person name="Liao N.Y."/>
            <person name="Docking T.R."/>
            <person name="Chan S.K."/>
            <person name="Taylor G.A."/>
            <person name="Palmquist D.L."/>
            <person name="Jackman S.D."/>
            <person name="Nguyen A."/>
            <person name="Li M."/>
            <person name="Henderson H."/>
            <person name="Janes J.K."/>
            <person name="Zhao Y."/>
            <person name="Pandoh P."/>
            <person name="Moore R."/>
            <person name="Sperling F.A."/>
            <person name="Huber D.P."/>
            <person name="Birol I."/>
            <person name="Jones S.J."/>
            <person name="Bohlmann J."/>
        </authorList>
    </citation>
    <scope>NUCLEOTIDE SEQUENCE</scope>
</reference>
<proteinExistence type="predicted"/>
<accession>A0AAR5PGN3</accession>
<dbReference type="AlphaFoldDB" id="A0AAR5PGN3"/>
<dbReference type="FunFam" id="2.30.30.40:FF:000072">
    <property type="entry name" value="Unconventional Myosin IB"/>
    <property type="match status" value="2"/>
</dbReference>
<protein>
    <recommendedName>
        <fullName evidence="5">SH3 domain-containing protein</fullName>
    </recommendedName>
</protein>
<dbReference type="PRINTS" id="PR00499">
    <property type="entry name" value="P67PHOX"/>
</dbReference>
<dbReference type="EnsemblMetazoa" id="XM_019904650.1">
    <property type="protein sequence ID" value="XP_019760209.1"/>
    <property type="gene ID" value="LOC109537768"/>
</dbReference>
<feature type="compositionally biased region" description="Basic and acidic residues" evidence="4">
    <location>
        <begin position="406"/>
        <end position="420"/>
    </location>
</feature>
<feature type="compositionally biased region" description="Low complexity" evidence="4">
    <location>
        <begin position="274"/>
        <end position="285"/>
    </location>
</feature>
<keyword evidence="7" id="KW-1185">Reference proteome</keyword>
<feature type="compositionally biased region" description="Low complexity" evidence="4">
    <location>
        <begin position="384"/>
        <end position="394"/>
    </location>
</feature>
<dbReference type="PRINTS" id="PR00452">
    <property type="entry name" value="SH3DOMAIN"/>
</dbReference>
<feature type="compositionally biased region" description="Polar residues" evidence="4">
    <location>
        <begin position="234"/>
        <end position="246"/>
    </location>
</feature>
<evidence type="ECO:0000256" key="2">
    <source>
        <dbReference type="PROSITE-ProRule" id="PRU00192"/>
    </source>
</evidence>
<dbReference type="GeneID" id="109537768"/>
<organism evidence="6 7">
    <name type="scientific">Dendroctonus ponderosae</name>
    <name type="common">Mountain pine beetle</name>
    <dbReference type="NCBI Taxonomy" id="77166"/>
    <lineage>
        <taxon>Eukaryota</taxon>
        <taxon>Metazoa</taxon>
        <taxon>Ecdysozoa</taxon>
        <taxon>Arthropoda</taxon>
        <taxon>Hexapoda</taxon>
        <taxon>Insecta</taxon>
        <taxon>Pterygota</taxon>
        <taxon>Neoptera</taxon>
        <taxon>Endopterygota</taxon>
        <taxon>Coleoptera</taxon>
        <taxon>Polyphaga</taxon>
        <taxon>Cucujiformia</taxon>
        <taxon>Curculionidae</taxon>
        <taxon>Scolytinae</taxon>
        <taxon>Dendroctonus</taxon>
    </lineage>
</organism>
<feature type="domain" description="SH3" evidence="5">
    <location>
        <begin position="155"/>
        <end position="216"/>
    </location>
</feature>
<dbReference type="Pfam" id="PF07653">
    <property type="entry name" value="SH3_2"/>
    <property type="match status" value="1"/>
</dbReference>
<feature type="compositionally biased region" description="Basic and acidic residues" evidence="4">
    <location>
        <begin position="220"/>
        <end position="233"/>
    </location>
</feature>
<dbReference type="CDD" id="cd11875">
    <property type="entry name" value="SH3_CD2AP-like_3"/>
    <property type="match status" value="1"/>
</dbReference>
<dbReference type="SMART" id="SM00326">
    <property type="entry name" value="SH3"/>
    <property type="match status" value="3"/>
</dbReference>